<dbReference type="GO" id="GO:0000176">
    <property type="term" value="C:nuclear exosome (RNase complex)"/>
    <property type="evidence" value="ECO:0007669"/>
    <property type="project" value="TreeGrafter"/>
</dbReference>
<dbReference type="GO" id="GO:0000177">
    <property type="term" value="C:cytoplasmic exosome (RNase complex)"/>
    <property type="evidence" value="ECO:0007669"/>
    <property type="project" value="TreeGrafter"/>
</dbReference>
<dbReference type="Proteomes" id="UP000001949">
    <property type="component" value="Unassembled WGS sequence"/>
</dbReference>
<proteinExistence type="predicted"/>
<evidence type="ECO:0008006" key="5">
    <source>
        <dbReference type="Google" id="ProtNLM"/>
    </source>
</evidence>
<dbReference type="eggNOG" id="KOG1004">
    <property type="taxonomic scope" value="Eukaryota"/>
</dbReference>
<evidence type="ECO:0000256" key="2">
    <source>
        <dbReference type="ARBA" id="ARBA00022884"/>
    </source>
</evidence>
<evidence type="ECO:0000313" key="3">
    <source>
        <dbReference type="EMBL" id="EAN30773.1"/>
    </source>
</evidence>
<evidence type="ECO:0000313" key="4">
    <source>
        <dbReference type="Proteomes" id="UP000001949"/>
    </source>
</evidence>
<sequence length="143" mass="16673">MCIDGFRGTTKKYKPNLTIGDVVFCYVYGMYDGLIELSCVTMDDNKNWSTNETYFGPLSNGFLTQLPLQHVQSYVNTVNIMFRLYNEELEVLRGLKYEIVLGFNGRVWIGNTSNELKLKISRFIKLSHNLNQQQLKQLFKHIF</sequence>
<gene>
    <name evidence="3" type="ordered locus">TP03_0037</name>
</gene>
<dbReference type="GO" id="GO:0000467">
    <property type="term" value="P:exonucleolytic trimming to generate mature 3'-end of 5.8S rRNA from tricistronic rRNA transcript (SSU-rRNA, 5.8S rRNA, LSU-rRNA)"/>
    <property type="evidence" value="ECO:0007669"/>
    <property type="project" value="TreeGrafter"/>
</dbReference>
<keyword evidence="2" id="KW-0694">RNA-binding</keyword>
<name>Q4N0S0_THEPA</name>
<keyword evidence="4" id="KW-1185">Reference proteome</keyword>
<dbReference type="PANTHER" id="PTHR21321:SF1">
    <property type="entry name" value="EXOSOME COMPLEX COMPONENT RRP40"/>
    <property type="match status" value="1"/>
</dbReference>
<dbReference type="KEGG" id="tpv:TP03_0037"/>
<dbReference type="STRING" id="5875.Q4N0S0"/>
<dbReference type="InterPro" id="IPR026699">
    <property type="entry name" value="Exosome_RNA_bind1/RRP40/RRP4"/>
</dbReference>
<accession>Q4N0S0</accession>
<dbReference type="GO" id="GO:0003723">
    <property type="term" value="F:RNA binding"/>
    <property type="evidence" value="ECO:0007669"/>
    <property type="project" value="UniProtKB-KW"/>
</dbReference>
<dbReference type="SUPFAM" id="SSF54791">
    <property type="entry name" value="Eukaryotic type KH-domain (KH-domain type I)"/>
    <property type="match status" value="1"/>
</dbReference>
<dbReference type="InterPro" id="IPR036612">
    <property type="entry name" value="KH_dom_type_1_sf"/>
</dbReference>
<evidence type="ECO:0000256" key="1">
    <source>
        <dbReference type="ARBA" id="ARBA00022835"/>
    </source>
</evidence>
<dbReference type="GO" id="GO:0071034">
    <property type="term" value="P:CUT catabolic process"/>
    <property type="evidence" value="ECO:0007669"/>
    <property type="project" value="TreeGrafter"/>
</dbReference>
<dbReference type="SUPFAM" id="SSF50249">
    <property type="entry name" value="Nucleic acid-binding proteins"/>
    <property type="match status" value="1"/>
</dbReference>
<comment type="caution">
    <text evidence="3">The sequence shown here is derived from an EMBL/GenBank/DDBJ whole genome shotgun (WGS) entry which is preliminary data.</text>
</comment>
<dbReference type="EMBL" id="AAGK01000005">
    <property type="protein sequence ID" value="EAN30773.1"/>
    <property type="molecule type" value="Genomic_DNA"/>
</dbReference>
<organism evidence="3 4">
    <name type="scientific">Theileria parva</name>
    <name type="common">East coast fever infection agent</name>
    <dbReference type="NCBI Taxonomy" id="5875"/>
    <lineage>
        <taxon>Eukaryota</taxon>
        <taxon>Sar</taxon>
        <taxon>Alveolata</taxon>
        <taxon>Apicomplexa</taxon>
        <taxon>Aconoidasida</taxon>
        <taxon>Piroplasmida</taxon>
        <taxon>Theileriidae</taxon>
        <taxon>Theileria</taxon>
    </lineage>
</organism>
<dbReference type="GO" id="GO:0071051">
    <property type="term" value="P:poly(A)-dependent snoRNA 3'-end processing"/>
    <property type="evidence" value="ECO:0007669"/>
    <property type="project" value="TreeGrafter"/>
</dbReference>
<dbReference type="GO" id="GO:0071038">
    <property type="term" value="P:TRAMP-dependent tRNA surveillance pathway"/>
    <property type="evidence" value="ECO:0007669"/>
    <property type="project" value="TreeGrafter"/>
</dbReference>
<dbReference type="FunCoup" id="Q4N0S0">
    <property type="interactions" value="172"/>
</dbReference>
<dbReference type="InParanoid" id="Q4N0S0"/>
<dbReference type="PANTHER" id="PTHR21321">
    <property type="entry name" value="PNAS-3 RELATED"/>
    <property type="match status" value="1"/>
</dbReference>
<keyword evidence="1" id="KW-0271">Exosome</keyword>
<dbReference type="GO" id="GO:0034475">
    <property type="term" value="P:U4 snRNA 3'-end processing"/>
    <property type="evidence" value="ECO:0007669"/>
    <property type="project" value="TreeGrafter"/>
</dbReference>
<dbReference type="OMA" id="WSTNETY"/>
<protein>
    <recommendedName>
        <fullName evidence="5">K Homology domain-containing protein</fullName>
    </recommendedName>
</protein>
<dbReference type="Gene3D" id="3.30.1370.10">
    <property type="entry name" value="K Homology domain, type 1"/>
    <property type="match status" value="1"/>
</dbReference>
<dbReference type="GO" id="GO:0071035">
    <property type="term" value="P:nuclear polyadenylation-dependent rRNA catabolic process"/>
    <property type="evidence" value="ECO:0007669"/>
    <property type="project" value="TreeGrafter"/>
</dbReference>
<dbReference type="Gene3D" id="2.40.50.140">
    <property type="entry name" value="Nucleic acid-binding proteins"/>
    <property type="match status" value="1"/>
</dbReference>
<dbReference type="VEuPathDB" id="PiroplasmaDB:TpMuguga_03g00037"/>
<dbReference type="AlphaFoldDB" id="Q4N0S0"/>
<reference evidence="3 4" key="1">
    <citation type="journal article" date="2005" name="Science">
        <title>Genome sequence of Theileria parva, a bovine pathogen that transforms lymphocytes.</title>
        <authorList>
            <person name="Gardner M.J."/>
            <person name="Bishop R."/>
            <person name="Shah T."/>
            <person name="de Villiers E.P."/>
            <person name="Carlton J.M."/>
            <person name="Hall N."/>
            <person name="Ren Q."/>
            <person name="Paulsen I.T."/>
            <person name="Pain A."/>
            <person name="Berriman M."/>
            <person name="Wilson R.J.M."/>
            <person name="Sato S."/>
            <person name="Ralph S.A."/>
            <person name="Mann D.J."/>
            <person name="Xiong Z."/>
            <person name="Shallom S.J."/>
            <person name="Weidman J."/>
            <person name="Jiang L."/>
            <person name="Lynn J."/>
            <person name="Weaver B."/>
            <person name="Shoaibi A."/>
            <person name="Domingo A.R."/>
            <person name="Wasawo D."/>
            <person name="Crabtree J."/>
            <person name="Wortman J.R."/>
            <person name="Haas B."/>
            <person name="Angiuoli S.V."/>
            <person name="Creasy T.H."/>
            <person name="Lu C."/>
            <person name="Suh B."/>
            <person name="Silva J.C."/>
            <person name="Utterback T.R."/>
            <person name="Feldblyum T.V."/>
            <person name="Pertea M."/>
            <person name="Allen J."/>
            <person name="Nierman W.C."/>
            <person name="Taracha E.L.N."/>
            <person name="Salzberg S.L."/>
            <person name="White O.R."/>
            <person name="Fitzhugh H.A."/>
            <person name="Morzaria S."/>
            <person name="Venter J.C."/>
            <person name="Fraser C.M."/>
            <person name="Nene V."/>
        </authorList>
    </citation>
    <scope>NUCLEOTIDE SEQUENCE [LARGE SCALE GENOMIC DNA]</scope>
    <source>
        <strain evidence="3 4">Muguga</strain>
    </source>
</reference>
<dbReference type="InterPro" id="IPR012340">
    <property type="entry name" value="NA-bd_OB-fold"/>
</dbReference>